<evidence type="ECO:0000313" key="3">
    <source>
        <dbReference type="Proteomes" id="UP000617145"/>
    </source>
</evidence>
<dbReference type="Proteomes" id="UP000617145">
    <property type="component" value="Unassembled WGS sequence"/>
</dbReference>
<organism evidence="2 3">
    <name type="scientific">Salipiger pallidus</name>
    <dbReference type="NCBI Taxonomy" id="1775170"/>
    <lineage>
        <taxon>Bacteria</taxon>
        <taxon>Pseudomonadati</taxon>
        <taxon>Pseudomonadota</taxon>
        <taxon>Alphaproteobacteria</taxon>
        <taxon>Rhodobacterales</taxon>
        <taxon>Roseobacteraceae</taxon>
        <taxon>Salipiger</taxon>
    </lineage>
</organism>
<comment type="caution">
    <text evidence="2">The sequence shown here is derived from an EMBL/GenBank/DDBJ whole genome shotgun (WGS) entry which is preliminary data.</text>
</comment>
<evidence type="ECO:0000313" key="2">
    <source>
        <dbReference type="EMBL" id="GGG73093.1"/>
    </source>
</evidence>
<proteinExistence type="predicted"/>
<gene>
    <name evidence="2" type="ORF">GCM10011415_21660</name>
</gene>
<protein>
    <submittedName>
        <fullName evidence="2">Uncharacterized protein</fullName>
    </submittedName>
</protein>
<reference evidence="2" key="1">
    <citation type="journal article" date="2014" name="Int. J. Syst. Evol. Microbiol.">
        <title>Complete genome sequence of Corynebacterium casei LMG S-19264T (=DSM 44701T), isolated from a smear-ripened cheese.</title>
        <authorList>
            <consortium name="US DOE Joint Genome Institute (JGI-PGF)"/>
            <person name="Walter F."/>
            <person name="Albersmeier A."/>
            <person name="Kalinowski J."/>
            <person name="Ruckert C."/>
        </authorList>
    </citation>
    <scope>NUCLEOTIDE SEQUENCE</scope>
    <source>
        <strain evidence="2">CGMCC 1.15762</strain>
    </source>
</reference>
<name>A0A8J2ZKC1_9RHOB</name>
<reference evidence="2" key="2">
    <citation type="submission" date="2020-09" db="EMBL/GenBank/DDBJ databases">
        <authorList>
            <person name="Sun Q."/>
            <person name="Zhou Y."/>
        </authorList>
    </citation>
    <scope>NUCLEOTIDE SEQUENCE</scope>
    <source>
        <strain evidence="2">CGMCC 1.15762</strain>
    </source>
</reference>
<dbReference type="EMBL" id="BMJV01000004">
    <property type="protein sequence ID" value="GGG73093.1"/>
    <property type="molecule type" value="Genomic_DNA"/>
</dbReference>
<sequence>MVLAVPATAQEKVERSFAVALVRDVLTAINHGNWTGNYTVLRDYASRDFAEVNDPTRLAGLFTALREAGLDMMPILVVEPTLLQTEVSARGDQIRLTGYFPTEPQHFSFDMVFVNESRRWLLFDISVGAFDPITEQDRPAASGESSAEDDETSPESGD</sequence>
<feature type="region of interest" description="Disordered" evidence="1">
    <location>
        <begin position="134"/>
        <end position="158"/>
    </location>
</feature>
<evidence type="ECO:0000256" key="1">
    <source>
        <dbReference type="SAM" id="MobiDB-lite"/>
    </source>
</evidence>
<dbReference type="AlphaFoldDB" id="A0A8J2ZKC1"/>
<keyword evidence="3" id="KW-1185">Reference proteome</keyword>
<accession>A0A8J2ZKC1</accession>
<feature type="compositionally biased region" description="Acidic residues" evidence="1">
    <location>
        <begin position="146"/>
        <end position="158"/>
    </location>
</feature>